<evidence type="ECO:0000256" key="2">
    <source>
        <dbReference type="ARBA" id="ARBA00008389"/>
    </source>
</evidence>
<evidence type="ECO:0000256" key="6">
    <source>
        <dbReference type="ARBA" id="ARBA00022801"/>
    </source>
</evidence>
<keyword evidence="9" id="KW-0963">Cytoplasm</keyword>
<dbReference type="EMBL" id="KK852498">
    <property type="protein sequence ID" value="KDR22681.1"/>
    <property type="molecule type" value="Genomic_DNA"/>
</dbReference>
<keyword evidence="11" id="KW-1185">Reference proteome</keyword>
<dbReference type="InterPro" id="IPR036412">
    <property type="entry name" value="HAD-like_sf"/>
</dbReference>
<accession>A0A067RFQ8</accession>
<dbReference type="GO" id="GO:0000166">
    <property type="term" value="F:nucleotide binding"/>
    <property type="evidence" value="ECO:0007669"/>
    <property type="project" value="UniProtKB-KW"/>
</dbReference>
<keyword evidence="6 9" id="KW-0378">Hydrolase</keyword>
<comment type="similarity">
    <text evidence="2 9">Belongs to the pyrimidine 5'-nucleotidase family.</text>
</comment>
<dbReference type="GO" id="GO:0005737">
    <property type="term" value="C:cytoplasm"/>
    <property type="evidence" value="ECO:0007669"/>
    <property type="project" value="UniProtKB-SubCell"/>
</dbReference>
<dbReference type="GO" id="GO:0009117">
    <property type="term" value="P:nucleotide metabolic process"/>
    <property type="evidence" value="ECO:0007669"/>
    <property type="project" value="UniProtKB-KW"/>
</dbReference>
<reference evidence="10 11" key="1">
    <citation type="journal article" date="2014" name="Nat. Commun.">
        <title>Molecular traces of alternative social organization in a termite genome.</title>
        <authorList>
            <person name="Terrapon N."/>
            <person name="Li C."/>
            <person name="Robertson H.M."/>
            <person name="Ji L."/>
            <person name="Meng X."/>
            <person name="Booth W."/>
            <person name="Chen Z."/>
            <person name="Childers C.P."/>
            <person name="Glastad K.M."/>
            <person name="Gokhale K."/>
            <person name="Gowin J."/>
            <person name="Gronenberg W."/>
            <person name="Hermansen R.A."/>
            <person name="Hu H."/>
            <person name="Hunt B.G."/>
            <person name="Huylmans A.K."/>
            <person name="Khalil S.M."/>
            <person name="Mitchell R.D."/>
            <person name="Munoz-Torres M.C."/>
            <person name="Mustard J.A."/>
            <person name="Pan H."/>
            <person name="Reese J.T."/>
            <person name="Scharf M.E."/>
            <person name="Sun F."/>
            <person name="Vogel H."/>
            <person name="Xiao J."/>
            <person name="Yang W."/>
            <person name="Yang Z."/>
            <person name="Yang Z."/>
            <person name="Zhou J."/>
            <person name="Zhu J."/>
            <person name="Brent C.S."/>
            <person name="Elsik C.G."/>
            <person name="Goodisman M.A."/>
            <person name="Liberles D.A."/>
            <person name="Roe R.M."/>
            <person name="Vargo E.L."/>
            <person name="Vilcinskas A."/>
            <person name="Wang J."/>
            <person name="Bornberg-Bauer E."/>
            <person name="Korb J."/>
            <person name="Zhang G."/>
            <person name="Liebig J."/>
        </authorList>
    </citation>
    <scope>NUCLEOTIDE SEQUENCE [LARGE SCALE GENOMIC DNA]</scope>
    <source>
        <tissue evidence="10">Whole organism</tissue>
    </source>
</reference>
<evidence type="ECO:0000256" key="8">
    <source>
        <dbReference type="ARBA" id="ARBA00023080"/>
    </source>
</evidence>
<dbReference type="GO" id="GO:0000287">
    <property type="term" value="F:magnesium ion binding"/>
    <property type="evidence" value="ECO:0007669"/>
    <property type="project" value="InterPro"/>
</dbReference>
<dbReference type="NCBIfam" id="TIGR01544">
    <property type="entry name" value="HAD-SF-IE"/>
    <property type="match status" value="1"/>
</dbReference>
<dbReference type="eggNOG" id="KOG3128">
    <property type="taxonomic scope" value="Eukaryota"/>
</dbReference>
<evidence type="ECO:0000256" key="5">
    <source>
        <dbReference type="ARBA" id="ARBA00022741"/>
    </source>
</evidence>
<sequence length="296" mass="33703">MTEQSTKEQVKLENILLRNSVRIHDKLRVQNMIMSLIDGGREKLQIISDFDRTLTKQHVDGKPTMSSFCIFSHCSQVPSVYKEQDEVLRQRYRPIEMDPNMSREEKAKQMVNWYQEAEKLLYGFEFQTKELEDVVRDGGTELREGTNIMLQSLQAAQVPVLVFSAGLGDSVSAVLRYYSVLLPNVHIISNYLRFNGLKVNGLQGDIIHSFNKNEHALEKSGYFQVLASRSNVLLLGDELGDAAMADGVQNAGTVLKIGFLYDRVEERLEEFLKHFDIVLIDDQTMDVVNGILDLVL</sequence>
<dbReference type="Gene3D" id="1.10.150.340">
    <property type="entry name" value="Pyrimidine 5'-nucleotidase (UMPH-1), N-terminal domain"/>
    <property type="match status" value="1"/>
</dbReference>
<evidence type="ECO:0000256" key="3">
    <source>
        <dbReference type="ARBA" id="ARBA00012643"/>
    </source>
</evidence>
<keyword evidence="8 9" id="KW-0546">Nucleotide metabolism</keyword>
<dbReference type="OrthoDB" id="10014216at2759"/>
<gene>
    <name evidence="10" type="ORF">L798_12815</name>
</gene>
<dbReference type="GO" id="GO:0008253">
    <property type="term" value="F:5'-nucleotidase activity"/>
    <property type="evidence" value="ECO:0007669"/>
    <property type="project" value="UniProtKB-EC"/>
</dbReference>
<evidence type="ECO:0000256" key="9">
    <source>
        <dbReference type="RuleBase" id="RU361276"/>
    </source>
</evidence>
<keyword evidence="7" id="KW-0460">Magnesium</keyword>
<comment type="subcellular location">
    <subcellularLocation>
        <location evidence="9">Cytoplasm</location>
    </subcellularLocation>
</comment>
<proteinExistence type="inferred from homology"/>
<dbReference type="Proteomes" id="UP000027135">
    <property type="component" value="Unassembled WGS sequence"/>
</dbReference>
<dbReference type="SUPFAM" id="SSF56784">
    <property type="entry name" value="HAD-like"/>
    <property type="match status" value="1"/>
</dbReference>
<organism evidence="10 11">
    <name type="scientific">Zootermopsis nevadensis</name>
    <name type="common">Dampwood termite</name>
    <dbReference type="NCBI Taxonomy" id="136037"/>
    <lineage>
        <taxon>Eukaryota</taxon>
        <taxon>Metazoa</taxon>
        <taxon>Ecdysozoa</taxon>
        <taxon>Arthropoda</taxon>
        <taxon>Hexapoda</taxon>
        <taxon>Insecta</taxon>
        <taxon>Pterygota</taxon>
        <taxon>Neoptera</taxon>
        <taxon>Polyneoptera</taxon>
        <taxon>Dictyoptera</taxon>
        <taxon>Blattodea</taxon>
        <taxon>Blattoidea</taxon>
        <taxon>Termitoidae</taxon>
        <taxon>Termopsidae</taxon>
        <taxon>Zootermopsis</taxon>
    </lineage>
</organism>
<keyword evidence="4" id="KW-0479">Metal-binding</keyword>
<dbReference type="InParanoid" id="A0A067RFQ8"/>
<dbReference type="FunFam" id="1.10.150.340:FF:000001">
    <property type="entry name" value="Cytosolic 5-nucleotidase 3-like"/>
    <property type="match status" value="1"/>
</dbReference>
<dbReference type="FunCoup" id="A0A067RFQ8">
    <property type="interactions" value="607"/>
</dbReference>
<dbReference type="EC" id="3.1.3.5" evidence="3 9"/>
<dbReference type="SFLD" id="SFLDG01128">
    <property type="entry name" value="C1.4:_5'-Nucleotidase_Like"/>
    <property type="match status" value="1"/>
</dbReference>
<dbReference type="STRING" id="136037.A0A067RFQ8"/>
<evidence type="ECO:0000256" key="1">
    <source>
        <dbReference type="ARBA" id="ARBA00000815"/>
    </source>
</evidence>
<dbReference type="InterPro" id="IPR006434">
    <property type="entry name" value="Pyrimidine_nucleotidase_eu"/>
</dbReference>
<keyword evidence="5 9" id="KW-0547">Nucleotide-binding</keyword>
<dbReference type="PANTHER" id="PTHR13045:SF0">
    <property type="entry name" value="7-METHYLGUANOSINE PHOSPHATE-SPECIFIC 5'-NUCLEOTIDASE"/>
    <property type="match status" value="1"/>
</dbReference>
<protein>
    <recommendedName>
        <fullName evidence="3 9">5'-nucleotidase</fullName>
        <ecNumber evidence="3 9">3.1.3.5</ecNumber>
    </recommendedName>
</protein>
<dbReference type="FunFam" id="3.40.50.1000:FF:000032">
    <property type="entry name" value="Cytosolic 5-nucleotidase 3-like"/>
    <property type="match status" value="1"/>
</dbReference>
<evidence type="ECO:0000313" key="10">
    <source>
        <dbReference type="EMBL" id="KDR22681.1"/>
    </source>
</evidence>
<name>A0A067RFQ8_ZOONE</name>
<evidence type="ECO:0000256" key="4">
    <source>
        <dbReference type="ARBA" id="ARBA00022723"/>
    </source>
</evidence>
<dbReference type="OMA" id="THFISNM"/>
<comment type="catalytic activity">
    <reaction evidence="1 9">
        <text>a ribonucleoside 5'-phosphate + H2O = a ribonucleoside + phosphate</text>
        <dbReference type="Rhea" id="RHEA:12484"/>
        <dbReference type="ChEBI" id="CHEBI:15377"/>
        <dbReference type="ChEBI" id="CHEBI:18254"/>
        <dbReference type="ChEBI" id="CHEBI:43474"/>
        <dbReference type="ChEBI" id="CHEBI:58043"/>
        <dbReference type="EC" id="3.1.3.5"/>
    </reaction>
</comment>
<dbReference type="Pfam" id="PF05822">
    <property type="entry name" value="UMPH-1"/>
    <property type="match status" value="1"/>
</dbReference>
<dbReference type="PANTHER" id="PTHR13045">
    <property type="entry name" value="5'-NUCLEOTIDASE"/>
    <property type="match status" value="1"/>
</dbReference>
<dbReference type="AlphaFoldDB" id="A0A067RFQ8"/>
<dbReference type="InterPro" id="IPR023214">
    <property type="entry name" value="HAD_sf"/>
</dbReference>
<dbReference type="SFLD" id="SFLDS00003">
    <property type="entry name" value="Haloacid_Dehalogenase"/>
    <property type="match status" value="1"/>
</dbReference>
<evidence type="ECO:0000313" key="11">
    <source>
        <dbReference type="Proteomes" id="UP000027135"/>
    </source>
</evidence>
<evidence type="ECO:0000256" key="7">
    <source>
        <dbReference type="ARBA" id="ARBA00022842"/>
    </source>
</evidence>
<dbReference type="Gene3D" id="3.40.50.1000">
    <property type="entry name" value="HAD superfamily/HAD-like"/>
    <property type="match status" value="1"/>
</dbReference>